<evidence type="ECO:0000313" key="1">
    <source>
        <dbReference type="EMBL" id="KAK5575616.1"/>
    </source>
</evidence>
<name>A0AAN7YQE7_9MYCE</name>
<comment type="caution">
    <text evidence="1">The sequence shown here is derived from an EMBL/GenBank/DDBJ whole genome shotgun (WGS) entry which is preliminary data.</text>
</comment>
<sequence>MQSSFPFSPHKDTYNNKKEFNFTVDEATEMLKNKLTISNKYLKAQHNVNAIIHLVQWNSKGSTTAGYSTFRNLLTKVITNDINFDLFITQEPISVVEKNLIDKNFNSDYNVIYPVDKRARKEVAIVYRNEVISILKNLNPYKLIDESEPFVNYRNKYFINQAKKRIQITHFNYNDKEDKKNYEICVFNFHSVYSACTNEVKKNFIIDFFKFVKWYIDNKIEKDNFNLLIAGDFNYDIYQDDDLCKSVNEICGLKILIPAPPTIDSTYNELEIAPTNIDFFVTISDPKNGININRVSKLPIRFENYQKEFENVKEIKNLKNLIPSKVSTHDAQSCYLTLKKN</sequence>
<dbReference type="Proteomes" id="UP001344447">
    <property type="component" value="Unassembled WGS sequence"/>
</dbReference>
<keyword evidence="2" id="KW-1185">Reference proteome</keyword>
<evidence type="ECO:0000313" key="2">
    <source>
        <dbReference type="Proteomes" id="UP001344447"/>
    </source>
</evidence>
<evidence type="ECO:0008006" key="3">
    <source>
        <dbReference type="Google" id="ProtNLM"/>
    </source>
</evidence>
<dbReference type="EMBL" id="JAVFKY010000005">
    <property type="protein sequence ID" value="KAK5575616.1"/>
    <property type="molecule type" value="Genomic_DNA"/>
</dbReference>
<dbReference type="InterPro" id="IPR036691">
    <property type="entry name" value="Endo/exonu/phosph_ase_sf"/>
</dbReference>
<proteinExistence type="predicted"/>
<dbReference type="AlphaFoldDB" id="A0AAN7YQE7"/>
<protein>
    <recommendedName>
        <fullName evidence="3">Endonuclease/exonuclease/phosphatase domain-containing protein</fullName>
    </recommendedName>
</protein>
<gene>
    <name evidence="1" type="ORF">RB653_006749</name>
</gene>
<reference evidence="1 2" key="1">
    <citation type="submission" date="2023-11" db="EMBL/GenBank/DDBJ databases">
        <title>Dfirmibasis_genome.</title>
        <authorList>
            <person name="Edelbroek B."/>
            <person name="Kjellin J."/>
            <person name="Jerlstrom-Hultqvist J."/>
            <person name="Soderbom F."/>
        </authorList>
    </citation>
    <scope>NUCLEOTIDE SEQUENCE [LARGE SCALE GENOMIC DNA]</scope>
    <source>
        <strain evidence="1 2">TNS-C-14</strain>
    </source>
</reference>
<organism evidence="1 2">
    <name type="scientific">Dictyostelium firmibasis</name>
    <dbReference type="NCBI Taxonomy" id="79012"/>
    <lineage>
        <taxon>Eukaryota</taxon>
        <taxon>Amoebozoa</taxon>
        <taxon>Evosea</taxon>
        <taxon>Eumycetozoa</taxon>
        <taxon>Dictyostelia</taxon>
        <taxon>Dictyosteliales</taxon>
        <taxon>Dictyosteliaceae</taxon>
        <taxon>Dictyostelium</taxon>
    </lineage>
</organism>
<accession>A0AAN7YQE7</accession>
<dbReference type="SUPFAM" id="SSF56219">
    <property type="entry name" value="DNase I-like"/>
    <property type="match status" value="1"/>
</dbReference>